<keyword evidence="3" id="KW-0809">Transit peptide</keyword>
<keyword evidence="6" id="KW-0804">Transcription</keyword>
<comment type="subcellular location">
    <subcellularLocation>
        <location evidence="1">Mitochondrion</location>
    </subcellularLocation>
</comment>
<dbReference type="InterPro" id="IPR038538">
    <property type="entry name" value="MTERF_sf"/>
</dbReference>
<keyword evidence="5" id="KW-0496">Mitochondrion</keyword>
<dbReference type="PANTHER" id="PTHR13068">
    <property type="entry name" value="CGI-12 PROTEIN-RELATED"/>
    <property type="match status" value="1"/>
</dbReference>
<dbReference type="GO" id="GO:0005739">
    <property type="term" value="C:mitochondrion"/>
    <property type="evidence" value="ECO:0007669"/>
    <property type="project" value="UniProtKB-SubCell"/>
</dbReference>
<dbReference type="EMBL" id="JAFJMO010000009">
    <property type="protein sequence ID" value="KAJ8267284.1"/>
    <property type="molecule type" value="Genomic_DNA"/>
</dbReference>
<feature type="region of interest" description="Disordered" evidence="9">
    <location>
        <begin position="42"/>
        <end position="83"/>
    </location>
</feature>
<evidence type="ECO:0000256" key="3">
    <source>
        <dbReference type="ARBA" id="ARBA00022946"/>
    </source>
</evidence>
<dbReference type="PANTHER" id="PTHR13068:SF194">
    <property type="entry name" value="TRANSCRIPTION TERMINATION FACTOR 3, MITOCHONDRIAL"/>
    <property type="match status" value="1"/>
</dbReference>
<gene>
    <name evidence="10" type="ORF">COCON_G00124560</name>
</gene>
<evidence type="ECO:0000313" key="10">
    <source>
        <dbReference type="EMBL" id="KAJ8267284.1"/>
    </source>
</evidence>
<proteinExistence type="inferred from homology"/>
<dbReference type="GO" id="GO:0003676">
    <property type="term" value="F:nucleic acid binding"/>
    <property type="evidence" value="ECO:0007669"/>
    <property type="project" value="InterPro"/>
</dbReference>
<evidence type="ECO:0000256" key="7">
    <source>
        <dbReference type="ARBA" id="ARBA00071275"/>
    </source>
</evidence>
<keyword evidence="4" id="KW-0805">Transcription regulation</keyword>
<reference evidence="10" key="1">
    <citation type="journal article" date="2023" name="Science">
        <title>Genome structures resolve the early diversification of teleost fishes.</title>
        <authorList>
            <person name="Parey E."/>
            <person name="Louis A."/>
            <person name="Montfort J."/>
            <person name="Bouchez O."/>
            <person name="Roques C."/>
            <person name="Iampietro C."/>
            <person name="Lluch J."/>
            <person name="Castinel A."/>
            <person name="Donnadieu C."/>
            <person name="Desvignes T."/>
            <person name="Floi Bucao C."/>
            <person name="Jouanno E."/>
            <person name="Wen M."/>
            <person name="Mejri S."/>
            <person name="Dirks R."/>
            <person name="Jansen H."/>
            <person name="Henkel C."/>
            <person name="Chen W.J."/>
            <person name="Zahm M."/>
            <person name="Cabau C."/>
            <person name="Klopp C."/>
            <person name="Thompson A.W."/>
            <person name="Robinson-Rechavi M."/>
            <person name="Braasch I."/>
            <person name="Lecointre G."/>
            <person name="Bobe J."/>
            <person name="Postlethwait J.H."/>
            <person name="Berthelot C."/>
            <person name="Roest Crollius H."/>
            <person name="Guiguen Y."/>
        </authorList>
    </citation>
    <scope>NUCLEOTIDE SEQUENCE</scope>
    <source>
        <strain evidence="10">Concon-B</strain>
    </source>
</reference>
<evidence type="ECO:0000256" key="1">
    <source>
        <dbReference type="ARBA" id="ARBA00004173"/>
    </source>
</evidence>
<organism evidence="10 11">
    <name type="scientific">Conger conger</name>
    <name type="common">Conger eel</name>
    <name type="synonym">Muraena conger</name>
    <dbReference type="NCBI Taxonomy" id="82655"/>
    <lineage>
        <taxon>Eukaryota</taxon>
        <taxon>Metazoa</taxon>
        <taxon>Chordata</taxon>
        <taxon>Craniata</taxon>
        <taxon>Vertebrata</taxon>
        <taxon>Euteleostomi</taxon>
        <taxon>Actinopterygii</taxon>
        <taxon>Neopterygii</taxon>
        <taxon>Teleostei</taxon>
        <taxon>Anguilliformes</taxon>
        <taxon>Congridae</taxon>
        <taxon>Conger</taxon>
    </lineage>
</organism>
<dbReference type="OrthoDB" id="637682at2759"/>
<dbReference type="InterPro" id="IPR003690">
    <property type="entry name" value="MTERF"/>
</dbReference>
<name>A0A9Q1DCN0_CONCO</name>
<evidence type="ECO:0000256" key="6">
    <source>
        <dbReference type="ARBA" id="ARBA00023163"/>
    </source>
</evidence>
<evidence type="ECO:0000256" key="2">
    <source>
        <dbReference type="ARBA" id="ARBA00007692"/>
    </source>
</evidence>
<evidence type="ECO:0000256" key="9">
    <source>
        <dbReference type="SAM" id="MobiDB-lite"/>
    </source>
</evidence>
<comment type="similarity">
    <text evidence="2">Belongs to the mTERF family.</text>
</comment>
<dbReference type="GO" id="GO:0006355">
    <property type="term" value="P:regulation of DNA-templated transcription"/>
    <property type="evidence" value="ECO:0007669"/>
    <property type="project" value="UniProtKB-ARBA"/>
</dbReference>
<dbReference type="Gene3D" id="1.25.70.10">
    <property type="entry name" value="Transcription termination factor 3, mitochondrial"/>
    <property type="match status" value="1"/>
</dbReference>
<dbReference type="GO" id="GO:0006390">
    <property type="term" value="P:mitochondrial transcription"/>
    <property type="evidence" value="ECO:0007669"/>
    <property type="project" value="TreeGrafter"/>
</dbReference>
<evidence type="ECO:0000256" key="4">
    <source>
        <dbReference type="ARBA" id="ARBA00023015"/>
    </source>
</evidence>
<dbReference type="Pfam" id="PF02536">
    <property type="entry name" value="mTERF"/>
    <property type="match status" value="1"/>
</dbReference>
<dbReference type="FunFam" id="1.25.70.10:FF:000002">
    <property type="entry name" value="transcription termination factor 3, mitochondrial"/>
    <property type="match status" value="1"/>
</dbReference>
<comment type="caution">
    <text evidence="10">The sequence shown here is derived from an EMBL/GenBank/DDBJ whole genome shotgun (WGS) entry which is preliminary data.</text>
</comment>
<dbReference type="AlphaFoldDB" id="A0A9Q1DCN0"/>
<keyword evidence="11" id="KW-1185">Reference proteome</keyword>
<accession>A0A9Q1DCN0</accession>
<evidence type="ECO:0000256" key="8">
    <source>
        <dbReference type="ARBA" id="ARBA00081775"/>
    </source>
</evidence>
<sequence>MDPKGKKRKMAEHDDRVYYNGFISGVCVRLGQSRAVRRYSDLVGEEQGPTPGDSEENRLIPNPALTELPFPNLPASQEGLDGAPPLSPFEEICDEEALQIVALPPLPPSAPSLRDYVDQSETLSTLVHLGVDLSKLQARRGVGSLLLRLGLKDLQDRLLFLRDLGLQEPQLGPLLTHNPFILTETLHNLRARVLYLQSKRFRLEDVGSMVSRAPYLLSFSVQRLDNRLGFYQRLLQLSPHKTRDIVTRLPRLLCGSLEPVKENLKVCELELGFRPNEIQHIVTTIPKLLTANKKRLTETFNYVHNTMGISHALIVKFPSSLLCIRERHLFLRYLGKAQYDPALPGYLPLDRLVSLPDREFCCQLASASLQDFELFQKTL</sequence>
<dbReference type="Proteomes" id="UP001152803">
    <property type="component" value="Unassembled WGS sequence"/>
</dbReference>
<protein>
    <recommendedName>
        <fullName evidence="7">Transcription termination factor 3, mitochondrial</fullName>
    </recommendedName>
    <alternativeName>
        <fullName evidence="8">mTERF domain-containing protein 1, mitochondrial</fullName>
    </alternativeName>
</protein>
<evidence type="ECO:0000256" key="5">
    <source>
        <dbReference type="ARBA" id="ARBA00023128"/>
    </source>
</evidence>
<evidence type="ECO:0000313" key="11">
    <source>
        <dbReference type="Proteomes" id="UP001152803"/>
    </source>
</evidence>
<dbReference type="GO" id="GO:0061668">
    <property type="term" value="P:mitochondrial ribosome assembly"/>
    <property type="evidence" value="ECO:0007669"/>
    <property type="project" value="TreeGrafter"/>
</dbReference>
<dbReference type="SMART" id="SM00733">
    <property type="entry name" value="Mterf"/>
    <property type="match status" value="4"/>
</dbReference>